<feature type="domain" description="F-box" evidence="2">
    <location>
        <begin position="84"/>
        <end position="136"/>
    </location>
</feature>
<keyword evidence="1" id="KW-0812">Transmembrane</keyword>
<gene>
    <name evidence="3" type="ORF">R3P38DRAFT_3196047</name>
</gene>
<evidence type="ECO:0000313" key="4">
    <source>
        <dbReference type="Proteomes" id="UP001362999"/>
    </source>
</evidence>
<accession>A0AAW0B9K1</accession>
<sequence length="412" mass="46574">MLVTDYESADNLSRRMNWDRQLRKIHNFPITSPVWINLLSTMDFLFLFLLSLRSRRHYDAVINFLETIDTAWRSSDEDIVYANPQGFNRLPMDVQQYLAERLTLKQLVMLGATSRRLRALTSRVIQLTVSDLFKPYGIPYVAIRFMQAATGVIVSGSVIPRVAMGRYPARPFTPNDVDFYSPYSTFQHAVRFLEVGSDYRLTRNQSSTYGLPSLIQIGWMTAASNPTTSINIMRSRSEHAHEPVLQFHSSCVTGSLDADGIWFANPKLLCDGKAILNQQFFRLENGVAAERALAVLKKYVSRGFSFYVDYDEAHKCGVSFSCPATIRVMVDRGCFRATFPNRAFASRRTNMQPFPGPHVLSWSYGGSGCSAGIQGEFGVQTVSPLYDFYAMQWRHKAQELIATAEGPIVVES</sequence>
<keyword evidence="1" id="KW-0472">Membrane</keyword>
<dbReference type="PROSITE" id="PS50181">
    <property type="entry name" value="FBOX"/>
    <property type="match status" value="1"/>
</dbReference>
<proteinExistence type="predicted"/>
<dbReference type="EMBL" id="JAWWNJ010000037">
    <property type="protein sequence ID" value="KAK7022651.1"/>
    <property type="molecule type" value="Genomic_DNA"/>
</dbReference>
<organism evidence="3 4">
    <name type="scientific">Favolaschia claudopus</name>
    <dbReference type="NCBI Taxonomy" id="2862362"/>
    <lineage>
        <taxon>Eukaryota</taxon>
        <taxon>Fungi</taxon>
        <taxon>Dikarya</taxon>
        <taxon>Basidiomycota</taxon>
        <taxon>Agaricomycotina</taxon>
        <taxon>Agaricomycetes</taxon>
        <taxon>Agaricomycetidae</taxon>
        <taxon>Agaricales</taxon>
        <taxon>Marasmiineae</taxon>
        <taxon>Mycenaceae</taxon>
        <taxon>Favolaschia</taxon>
    </lineage>
</organism>
<reference evidence="3 4" key="1">
    <citation type="journal article" date="2024" name="J Genomics">
        <title>Draft genome sequencing and assembly of Favolaschia claudopus CIRM-BRFM 2984 isolated from oak limbs.</title>
        <authorList>
            <person name="Navarro D."/>
            <person name="Drula E."/>
            <person name="Chaduli D."/>
            <person name="Cazenave R."/>
            <person name="Ahrendt S."/>
            <person name="Wang J."/>
            <person name="Lipzen A."/>
            <person name="Daum C."/>
            <person name="Barry K."/>
            <person name="Grigoriev I.V."/>
            <person name="Favel A."/>
            <person name="Rosso M.N."/>
            <person name="Martin F."/>
        </authorList>
    </citation>
    <scope>NUCLEOTIDE SEQUENCE [LARGE SCALE GENOMIC DNA]</scope>
    <source>
        <strain evidence="3 4">CIRM-BRFM 2984</strain>
    </source>
</reference>
<protein>
    <recommendedName>
        <fullName evidence="2">F-box domain-containing protein</fullName>
    </recommendedName>
</protein>
<dbReference type="AlphaFoldDB" id="A0AAW0B9K1"/>
<name>A0AAW0B9K1_9AGAR</name>
<evidence type="ECO:0000313" key="3">
    <source>
        <dbReference type="EMBL" id="KAK7022651.1"/>
    </source>
</evidence>
<keyword evidence="1" id="KW-1133">Transmembrane helix</keyword>
<dbReference type="CDD" id="cd09917">
    <property type="entry name" value="F-box_SF"/>
    <property type="match status" value="1"/>
</dbReference>
<keyword evidence="4" id="KW-1185">Reference proteome</keyword>
<feature type="transmembrane region" description="Helical" evidence="1">
    <location>
        <begin position="34"/>
        <end position="52"/>
    </location>
</feature>
<dbReference type="Proteomes" id="UP001362999">
    <property type="component" value="Unassembled WGS sequence"/>
</dbReference>
<evidence type="ECO:0000259" key="2">
    <source>
        <dbReference type="PROSITE" id="PS50181"/>
    </source>
</evidence>
<comment type="caution">
    <text evidence="3">The sequence shown here is derived from an EMBL/GenBank/DDBJ whole genome shotgun (WGS) entry which is preliminary data.</text>
</comment>
<evidence type="ECO:0000256" key="1">
    <source>
        <dbReference type="SAM" id="Phobius"/>
    </source>
</evidence>
<dbReference type="InterPro" id="IPR001810">
    <property type="entry name" value="F-box_dom"/>
</dbReference>